<evidence type="ECO:0000313" key="4">
    <source>
        <dbReference type="EMBL" id="KAH7115061.1"/>
    </source>
</evidence>
<feature type="region of interest" description="Disordered" evidence="3">
    <location>
        <begin position="1"/>
        <end position="29"/>
    </location>
</feature>
<accession>A0A9P9DA23</accession>
<dbReference type="Gene3D" id="3.40.50.720">
    <property type="entry name" value="NAD(P)-binding Rossmann-like Domain"/>
    <property type="match status" value="1"/>
</dbReference>
<dbReference type="CDD" id="cd05233">
    <property type="entry name" value="SDR_c"/>
    <property type="match status" value="1"/>
</dbReference>
<proteinExistence type="inferred from homology"/>
<dbReference type="EMBL" id="JAGMWT010000016">
    <property type="protein sequence ID" value="KAH7115061.1"/>
    <property type="molecule type" value="Genomic_DNA"/>
</dbReference>
<evidence type="ECO:0000256" key="3">
    <source>
        <dbReference type="SAM" id="MobiDB-lite"/>
    </source>
</evidence>
<dbReference type="InterPro" id="IPR002347">
    <property type="entry name" value="SDR_fam"/>
</dbReference>
<dbReference type="AlphaFoldDB" id="A0A9P9DA23"/>
<sequence>MSEVTPTLHRKSYDAISASSPSQSQSERNVLITGSSDGIGKEVARAYVTAGAKTVVITSRSQEKADRTVAELQQDAKEGTKVVGYQFELNEEKSVQALWDNLHNASIGIDVLVLCATESLPGVQIFTPSILKSFSAFESNVKHQLLSVDRFLKQGADEGKVLLNFSSNAVHFNELDPTFAPSTASRLALARLLQDYSAYNPVEKLQILNIHPGFVYTDTVGRHGMSRDMFPFDDISLPANFLVWAATKQAAFLHGRFVWTTWDVEELAALKPKIEEDKGFLKVGLQGVKSQDFPLLIAGMQRAV</sequence>
<evidence type="ECO:0000256" key="1">
    <source>
        <dbReference type="ARBA" id="ARBA00006484"/>
    </source>
</evidence>
<evidence type="ECO:0008006" key="6">
    <source>
        <dbReference type="Google" id="ProtNLM"/>
    </source>
</evidence>
<dbReference type="GO" id="GO:0016491">
    <property type="term" value="F:oxidoreductase activity"/>
    <property type="evidence" value="ECO:0007669"/>
    <property type="project" value="UniProtKB-KW"/>
</dbReference>
<dbReference type="PANTHER" id="PTHR42901">
    <property type="entry name" value="ALCOHOL DEHYDROGENASE"/>
    <property type="match status" value="1"/>
</dbReference>
<evidence type="ECO:0000313" key="5">
    <source>
        <dbReference type="Proteomes" id="UP000700596"/>
    </source>
</evidence>
<feature type="compositionally biased region" description="Low complexity" evidence="3">
    <location>
        <begin position="17"/>
        <end position="26"/>
    </location>
</feature>
<comment type="caution">
    <text evidence="4">The sequence shown here is derived from an EMBL/GenBank/DDBJ whole genome shotgun (WGS) entry which is preliminary data.</text>
</comment>
<dbReference type="PANTHER" id="PTHR42901:SF1">
    <property type="entry name" value="ALCOHOL DEHYDROGENASE"/>
    <property type="match status" value="1"/>
</dbReference>
<name>A0A9P9DA23_9PLEO</name>
<keyword evidence="5" id="KW-1185">Reference proteome</keyword>
<dbReference type="PRINTS" id="PR00081">
    <property type="entry name" value="GDHRDH"/>
</dbReference>
<organism evidence="4 5">
    <name type="scientific">Dendryphion nanum</name>
    <dbReference type="NCBI Taxonomy" id="256645"/>
    <lineage>
        <taxon>Eukaryota</taxon>
        <taxon>Fungi</taxon>
        <taxon>Dikarya</taxon>
        <taxon>Ascomycota</taxon>
        <taxon>Pezizomycotina</taxon>
        <taxon>Dothideomycetes</taxon>
        <taxon>Pleosporomycetidae</taxon>
        <taxon>Pleosporales</taxon>
        <taxon>Torulaceae</taxon>
        <taxon>Dendryphion</taxon>
    </lineage>
</organism>
<protein>
    <recommendedName>
        <fullName evidence="6">Short-chain dehydrogenase/reductase</fullName>
    </recommendedName>
</protein>
<dbReference type="Pfam" id="PF00106">
    <property type="entry name" value="adh_short"/>
    <property type="match status" value="1"/>
</dbReference>
<comment type="similarity">
    <text evidence="1">Belongs to the short-chain dehydrogenases/reductases (SDR) family.</text>
</comment>
<reference evidence="4" key="1">
    <citation type="journal article" date="2021" name="Nat. Commun.">
        <title>Genetic determinants of endophytism in the Arabidopsis root mycobiome.</title>
        <authorList>
            <person name="Mesny F."/>
            <person name="Miyauchi S."/>
            <person name="Thiergart T."/>
            <person name="Pickel B."/>
            <person name="Atanasova L."/>
            <person name="Karlsson M."/>
            <person name="Huettel B."/>
            <person name="Barry K.W."/>
            <person name="Haridas S."/>
            <person name="Chen C."/>
            <person name="Bauer D."/>
            <person name="Andreopoulos W."/>
            <person name="Pangilinan J."/>
            <person name="LaButti K."/>
            <person name="Riley R."/>
            <person name="Lipzen A."/>
            <person name="Clum A."/>
            <person name="Drula E."/>
            <person name="Henrissat B."/>
            <person name="Kohler A."/>
            <person name="Grigoriev I.V."/>
            <person name="Martin F.M."/>
            <person name="Hacquard S."/>
        </authorList>
    </citation>
    <scope>NUCLEOTIDE SEQUENCE</scope>
    <source>
        <strain evidence="4">MPI-CAGE-CH-0243</strain>
    </source>
</reference>
<dbReference type="SUPFAM" id="SSF51735">
    <property type="entry name" value="NAD(P)-binding Rossmann-fold domains"/>
    <property type="match status" value="1"/>
</dbReference>
<dbReference type="OrthoDB" id="1933717at2759"/>
<dbReference type="Proteomes" id="UP000700596">
    <property type="component" value="Unassembled WGS sequence"/>
</dbReference>
<dbReference type="InterPro" id="IPR036291">
    <property type="entry name" value="NAD(P)-bd_dom_sf"/>
</dbReference>
<keyword evidence="2" id="KW-0560">Oxidoreductase</keyword>
<evidence type="ECO:0000256" key="2">
    <source>
        <dbReference type="ARBA" id="ARBA00023002"/>
    </source>
</evidence>
<gene>
    <name evidence="4" type="ORF">B0J11DRAFT_539754</name>
</gene>